<name>A0ABN6VVI8_9BACT</name>
<keyword evidence="1" id="KW-0472">Membrane</keyword>
<evidence type="ECO:0000313" key="4">
    <source>
        <dbReference type="Proteomes" id="UP001317705"/>
    </source>
</evidence>
<keyword evidence="1" id="KW-0812">Transmembrane</keyword>
<keyword evidence="1" id="KW-1133">Transmembrane helix</keyword>
<protein>
    <submittedName>
        <fullName evidence="3">Uncharacterized protein</fullName>
    </submittedName>
</protein>
<reference evidence="3 4" key="1">
    <citation type="submission" date="2022-12" db="EMBL/GenBank/DDBJ databases">
        <title>Polyphasic characterization of Geotalea uranireducens NIT-SL11 newly isolated from a complex of sewage sludge and microbially reduced graphene oxide.</title>
        <authorList>
            <person name="Xie L."/>
            <person name="Yoshida N."/>
            <person name="Meng L."/>
        </authorList>
    </citation>
    <scope>NUCLEOTIDE SEQUENCE [LARGE SCALE GENOMIC DNA]</scope>
    <source>
        <strain evidence="3 4">NIT-SL11</strain>
    </source>
</reference>
<dbReference type="Proteomes" id="UP001317705">
    <property type="component" value="Chromosome"/>
</dbReference>
<evidence type="ECO:0000256" key="1">
    <source>
        <dbReference type="SAM" id="Phobius"/>
    </source>
</evidence>
<proteinExistence type="predicted"/>
<feature type="chain" id="PRO_5046923596" evidence="2">
    <location>
        <begin position="26"/>
        <end position="86"/>
    </location>
</feature>
<feature type="signal peptide" evidence="2">
    <location>
        <begin position="1"/>
        <end position="25"/>
    </location>
</feature>
<dbReference type="RefSeq" id="WP_282000475.1">
    <property type="nucleotide sequence ID" value="NZ_AP027151.1"/>
</dbReference>
<keyword evidence="2" id="KW-0732">Signal</keyword>
<accession>A0ABN6VVI8</accession>
<gene>
    <name evidence="3" type="ORF">GURASL_32940</name>
</gene>
<sequence length="86" mass="8729">MKVVGIGFIVMLIALLVLLSLAAHAAAAGMPDPDDYGLLAGAFLSFASAIVALKLIPGIIRFASIIKEEAESPAVETPPVTGKSPA</sequence>
<evidence type="ECO:0000256" key="2">
    <source>
        <dbReference type="SAM" id="SignalP"/>
    </source>
</evidence>
<dbReference type="EMBL" id="AP027151">
    <property type="protein sequence ID" value="BDV44371.1"/>
    <property type="molecule type" value="Genomic_DNA"/>
</dbReference>
<evidence type="ECO:0000313" key="3">
    <source>
        <dbReference type="EMBL" id="BDV44371.1"/>
    </source>
</evidence>
<organism evidence="3 4">
    <name type="scientific">Geotalea uraniireducens</name>
    <dbReference type="NCBI Taxonomy" id="351604"/>
    <lineage>
        <taxon>Bacteria</taxon>
        <taxon>Pseudomonadati</taxon>
        <taxon>Thermodesulfobacteriota</taxon>
        <taxon>Desulfuromonadia</taxon>
        <taxon>Geobacterales</taxon>
        <taxon>Geobacteraceae</taxon>
        <taxon>Geotalea</taxon>
    </lineage>
</organism>
<feature type="transmembrane region" description="Helical" evidence="1">
    <location>
        <begin position="37"/>
        <end position="56"/>
    </location>
</feature>
<keyword evidence="4" id="KW-1185">Reference proteome</keyword>